<dbReference type="EMBL" id="CP120733">
    <property type="protein sequence ID" value="WFD11932.1"/>
    <property type="molecule type" value="Genomic_DNA"/>
</dbReference>
<evidence type="ECO:0000313" key="1">
    <source>
        <dbReference type="EMBL" id="WFD11932.1"/>
    </source>
</evidence>
<evidence type="ECO:0000313" key="2">
    <source>
        <dbReference type="Proteomes" id="UP001222800"/>
    </source>
</evidence>
<keyword evidence="2" id="KW-1185">Reference proteome</keyword>
<dbReference type="Proteomes" id="UP001222800">
    <property type="component" value="Chromosome"/>
</dbReference>
<name>A0ABY8EG50_9FIRM</name>
<accession>A0ABY8EG50</accession>
<protein>
    <submittedName>
        <fullName evidence="1">Uncharacterized protein</fullName>
    </submittedName>
</protein>
<organism evidence="1 2">
    <name type="scientific">Tepidibacter hydrothermalis</name>
    <dbReference type="NCBI Taxonomy" id="3036126"/>
    <lineage>
        <taxon>Bacteria</taxon>
        <taxon>Bacillati</taxon>
        <taxon>Bacillota</taxon>
        <taxon>Clostridia</taxon>
        <taxon>Peptostreptococcales</taxon>
        <taxon>Peptostreptococcaceae</taxon>
        <taxon>Tepidibacter</taxon>
    </lineage>
</organism>
<sequence length="126" mass="15046">MNLLPLKISSGFAVCYNKFYDVEPIVSKDSKSFIENWSYFTEDILQITKMELKNGHWYIPDENYILIDLGWYPDSSSDGEYVLLLVKVDEEHNWKELKEKRSRDSFEIKETLETWMQQISTKNITY</sequence>
<proteinExistence type="predicted"/>
<dbReference type="RefSeq" id="WP_277734155.1">
    <property type="nucleotide sequence ID" value="NZ_CP120733.1"/>
</dbReference>
<reference evidence="1 2" key="1">
    <citation type="submission" date="2023-03" db="EMBL/GenBank/DDBJ databases">
        <title>Complete genome sequence of Tepidibacter sp. SWIR-1, isolated from a deep-sea hydrothermal vent.</title>
        <authorList>
            <person name="Li X."/>
        </authorList>
    </citation>
    <scope>NUCLEOTIDE SEQUENCE [LARGE SCALE GENOMIC DNA]</scope>
    <source>
        <strain evidence="1 2">SWIR-1</strain>
    </source>
</reference>
<gene>
    <name evidence="1" type="ORF">P4S50_07610</name>
</gene>